<evidence type="ECO:0000313" key="2">
    <source>
        <dbReference type="EMBL" id="KAF6505859.1"/>
    </source>
</evidence>
<dbReference type="EMBL" id="JACASE010000001">
    <property type="protein sequence ID" value="KAF6505859.1"/>
    <property type="molecule type" value="Genomic_DNA"/>
</dbReference>
<organism evidence="2 3">
    <name type="scientific">Rousettus aegyptiacus</name>
    <name type="common">Egyptian fruit bat</name>
    <name type="synonym">Pteropus aegyptiacus</name>
    <dbReference type="NCBI Taxonomy" id="9407"/>
    <lineage>
        <taxon>Eukaryota</taxon>
        <taxon>Metazoa</taxon>
        <taxon>Chordata</taxon>
        <taxon>Craniata</taxon>
        <taxon>Vertebrata</taxon>
        <taxon>Euteleostomi</taxon>
        <taxon>Mammalia</taxon>
        <taxon>Eutheria</taxon>
        <taxon>Laurasiatheria</taxon>
        <taxon>Chiroptera</taxon>
        <taxon>Yinpterochiroptera</taxon>
        <taxon>Pteropodoidea</taxon>
        <taxon>Pteropodidae</taxon>
        <taxon>Rousettinae</taxon>
        <taxon>Rousettus</taxon>
    </lineage>
</organism>
<evidence type="ECO:0000256" key="1">
    <source>
        <dbReference type="SAM" id="MobiDB-lite"/>
    </source>
</evidence>
<evidence type="ECO:0000313" key="3">
    <source>
        <dbReference type="Proteomes" id="UP000593571"/>
    </source>
</evidence>
<name>A0A7J8KAK7_ROUAE</name>
<dbReference type="AlphaFoldDB" id="A0A7J8KAK7"/>
<feature type="compositionally biased region" description="Basic and acidic residues" evidence="1">
    <location>
        <begin position="82"/>
        <end position="103"/>
    </location>
</feature>
<feature type="compositionally biased region" description="Polar residues" evidence="1">
    <location>
        <begin position="108"/>
        <end position="127"/>
    </location>
</feature>
<gene>
    <name evidence="2" type="ORF">HJG63_007752</name>
</gene>
<accession>A0A7J8KAK7</accession>
<feature type="region of interest" description="Disordered" evidence="1">
    <location>
        <begin position="79"/>
        <end position="131"/>
    </location>
</feature>
<comment type="caution">
    <text evidence="2">The sequence shown here is derived from an EMBL/GenBank/DDBJ whole genome shotgun (WGS) entry which is preliminary data.</text>
</comment>
<dbReference type="Proteomes" id="UP000593571">
    <property type="component" value="Unassembled WGS sequence"/>
</dbReference>
<protein>
    <submittedName>
        <fullName evidence="2">Uncharacterized protein</fullName>
    </submittedName>
</protein>
<keyword evidence="3" id="KW-1185">Reference proteome</keyword>
<proteinExistence type="predicted"/>
<reference evidence="2 3" key="1">
    <citation type="journal article" date="2020" name="Nature">
        <title>Six reference-quality genomes reveal evolution of bat adaptations.</title>
        <authorList>
            <person name="Jebb D."/>
            <person name="Huang Z."/>
            <person name="Pippel M."/>
            <person name="Hughes G.M."/>
            <person name="Lavrichenko K."/>
            <person name="Devanna P."/>
            <person name="Winkler S."/>
            <person name="Jermiin L.S."/>
            <person name="Skirmuntt E.C."/>
            <person name="Katzourakis A."/>
            <person name="Burkitt-Gray L."/>
            <person name="Ray D.A."/>
            <person name="Sullivan K.A.M."/>
            <person name="Roscito J.G."/>
            <person name="Kirilenko B.M."/>
            <person name="Davalos L.M."/>
            <person name="Corthals A.P."/>
            <person name="Power M.L."/>
            <person name="Jones G."/>
            <person name="Ransome R.D."/>
            <person name="Dechmann D.K.N."/>
            <person name="Locatelli A.G."/>
            <person name="Puechmaille S.J."/>
            <person name="Fedrigo O."/>
            <person name="Jarvis E.D."/>
            <person name="Hiller M."/>
            <person name="Vernes S.C."/>
            <person name="Myers E.W."/>
            <person name="Teeling E.C."/>
        </authorList>
    </citation>
    <scope>NUCLEOTIDE SEQUENCE [LARGE SCALE GENOMIC DNA]</scope>
    <source>
        <strain evidence="2">MRouAeg1</strain>
        <tissue evidence="2">Muscle</tissue>
    </source>
</reference>
<sequence>MMFCCGIDTTGGILGAGGVVPGRTTATETPWLQSAKGKGAAESPCSPPPWEVLVRLEQMDAGELNRKDTCGRIRQLLGWRGHRGEDGNPEHGGPRWPERRDPNLKACSGTSERQAASRTAPQVTVSHAGQRRAAPCWKPSYSIWGVSAAPTDLAGAARRHLRHPPDAH</sequence>